<dbReference type="InterPro" id="IPR050415">
    <property type="entry name" value="MRET"/>
</dbReference>
<dbReference type="CDD" id="cd00207">
    <property type="entry name" value="fer2"/>
    <property type="match status" value="1"/>
</dbReference>
<gene>
    <name evidence="3" type="ORF">ACFSOZ_13215</name>
</gene>
<evidence type="ECO:0000259" key="1">
    <source>
        <dbReference type="PROSITE" id="PS51085"/>
    </source>
</evidence>
<dbReference type="Gene3D" id="3.10.20.30">
    <property type="match status" value="1"/>
</dbReference>
<sequence>MNAFTARDSIARSGFRDLKVVAKVKESAIITSFHIEPANPQDWLAFEPGQFLVFRIPVPREAAGDKGYVLRNYSVSSSPGAAGRYRISVKREAAPAPGLPDGKSSCFLHDEVDVGHVLTAQGPRGDFVLDKTSTRPVVLLSGGVGLTPMVSMLHALASMSDRRAVFIHACESGDVHALRDEVTDLVATRPGLAVHYCYRSPTERDKADQRFHSEGMISPEILQRLLPIDDYDFYLCGPPPFMQAIYALLRELGVPKHRIAYEFFGPATVLEPDAVRAPAVPAQPARIEAAGEATTVEFRKSGLTAVWDGSAASLLDFAENQGLLPEFSCRAGICGTCKSHLISGDVDYFEEPLDELNAGEVLLCCSKPRGSVVLDI</sequence>
<reference evidence="4" key="1">
    <citation type="journal article" date="2019" name="Int. J. Syst. Evol. Microbiol.">
        <title>The Global Catalogue of Microorganisms (GCM) 10K type strain sequencing project: providing services to taxonomists for standard genome sequencing and annotation.</title>
        <authorList>
            <consortium name="The Broad Institute Genomics Platform"/>
            <consortium name="The Broad Institute Genome Sequencing Center for Infectious Disease"/>
            <person name="Wu L."/>
            <person name="Ma J."/>
        </authorList>
    </citation>
    <scope>NUCLEOTIDE SEQUENCE [LARGE SCALE GENOMIC DNA]</scope>
    <source>
        <strain evidence="4">CGMCC 1.16225</strain>
    </source>
</reference>
<accession>A0ABW4UB72</accession>
<dbReference type="Pfam" id="PF00111">
    <property type="entry name" value="Fer2"/>
    <property type="match status" value="1"/>
</dbReference>
<dbReference type="Gene3D" id="2.40.30.10">
    <property type="entry name" value="Translation factors"/>
    <property type="match status" value="1"/>
</dbReference>
<dbReference type="Pfam" id="PF00970">
    <property type="entry name" value="FAD_binding_6"/>
    <property type="match status" value="1"/>
</dbReference>
<dbReference type="Pfam" id="PF00175">
    <property type="entry name" value="NAD_binding_1"/>
    <property type="match status" value="1"/>
</dbReference>
<feature type="domain" description="2Fe-2S ferredoxin-type" evidence="1">
    <location>
        <begin position="294"/>
        <end position="376"/>
    </location>
</feature>
<proteinExistence type="predicted"/>
<evidence type="ECO:0000313" key="4">
    <source>
        <dbReference type="Proteomes" id="UP001597405"/>
    </source>
</evidence>
<evidence type="ECO:0000259" key="2">
    <source>
        <dbReference type="PROSITE" id="PS51384"/>
    </source>
</evidence>
<dbReference type="InterPro" id="IPR017927">
    <property type="entry name" value="FAD-bd_FR_type"/>
</dbReference>
<dbReference type="PANTHER" id="PTHR47354:SF5">
    <property type="entry name" value="PROTEIN RFBI"/>
    <property type="match status" value="1"/>
</dbReference>
<dbReference type="PRINTS" id="PR00406">
    <property type="entry name" value="CYTB5RDTASE"/>
</dbReference>
<dbReference type="InterPro" id="IPR012675">
    <property type="entry name" value="Beta-grasp_dom_sf"/>
</dbReference>
<dbReference type="InterPro" id="IPR017938">
    <property type="entry name" value="Riboflavin_synthase-like_b-brl"/>
</dbReference>
<dbReference type="SUPFAM" id="SSF52343">
    <property type="entry name" value="Ferredoxin reductase-like, C-terminal NADP-linked domain"/>
    <property type="match status" value="1"/>
</dbReference>
<dbReference type="InterPro" id="IPR001041">
    <property type="entry name" value="2Fe-2S_ferredoxin-type"/>
</dbReference>
<feature type="domain" description="FAD-binding FR-type" evidence="2">
    <location>
        <begin position="13"/>
        <end position="130"/>
    </location>
</feature>
<dbReference type="CDD" id="cd06184">
    <property type="entry name" value="flavohem_like_fad_nad_binding"/>
    <property type="match status" value="1"/>
</dbReference>
<dbReference type="RefSeq" id="WP_379098299.1">
    <property type="nucleotide sequence ID" value="NZ_JBHUGZ010000008.1"/>
</dbReference>
<protein>
    <submittedName>
        <fullName evidence="3">2Fe-2S iron-sulfur cluster-binding protein</fullName>
    </submittedName>
</protein>
<dbReference type="InterPro" id="IPR001433">
    <property type="entry name" value="OxRdtase_FAD/NAD-bd"/>
</dbReference>
<name>A0ABW4UB72_9HYPH</name>
<dbReference type="Proteomes" id="UP001597405">
    <property type="component" value="Unassembled WGS sequence"/>
</dbReference>
<dbReference type="PROSITE" id="PS51085">
    <property type="entry name" value="2FE2S_FER_2"/>
    <property type="match status" value="1"/>
</dbReference>
<keyword evidence="4" id="KW-1185">Reference proteome</keyword>
<dbReference type="PANTHER" id="PTHR47354">
    <property type="entry name" value="NADH OXIDOREDUCTASE HCR"/>
    <property type="match status" value="1"/>
</dbReference>
<dbReference type="EMBL" id="JBHUGZ010000008">
    <property type="protein sequence ID" value="MFD1983625.1"/>
    <property type="molecule type" value="Genomic_DNA"/>
</dbReference>
<dbReference type="PROSITE" id="PS00197">
    <property type="entry name" value="2FE2S_FER_1"/>
    <property type="match status" value="1"/>
</dbReference>
<dbReference type="InterPro" id="IPR006058">
    <property type="entry name" value="2Fe2S_fd_BS"/>
</dbReference>
<dbReference type="Gene3D" id="3.40.50.80">
    <property type="entry name" value="Nucleotide-binding domain of ferredoxin-NADP reductase (FNR) module"/>
    <property type="match status" value="1"/>
</dbReference>
<dbReference type="SUPFAM" id="SSF54292">
    <property type="entry name" value="2Fe-2S ferredoxin-like"/>
    <property type="match status" value="1"/>
</dbReference>
<dbReference type="SUPFAM" id="SSF63380">
    <property type="entry name" value="Riboflavin synthase domain-like"/>
    <property type="match status" value="1"/>
</dbReference>
<dbReference type="InterPro" id="IPR008333">
    <property type="entry name" value="Cbr1-like_FAD-bd_dom"/>
</dbReference>
<dbReference type="InterPro" id="IPR036010">
    <property type="entry name" value="2Fe-2S_ferredoxin-like_sf"/>
</dbReference>
<dbReference type="PROSITE" id="PS51384">
    <property type="entry name" value="FAD_FR"/>
    <property type="match status" value="1"/>
</dbReference>
<comment type="caution">
    <text evidence="3">The sequence shown here is derived from an EMBL/GenBank/DDBJ whole genome shotgun (WGS) entry which is preliminary data.</text>
</comment>
<dbReference type="InterPro" id="IPR039261">
    <property type="entry name" value="FNR_nucleotide-bd"/>
</dbReference>
<evidence type="ECO:0000313" key="3">
    <source>
        <dbReference type="EMBL" id="MFD1983625.1"/>
    </source>
</evidence>
<organism evidence="3 4">
    <name type="scientific">Mesorhizobium newzealandense</name>
    <dbReference type="NCBI Taxonomy" id="1300302"/>
    <lineage>
        <taxon>Bacteria</taxon>
        <taxon>Pseudomonadati</taxon>
        <taxon>Pseudomonadota</taxon>
        <taxon>Alphaproteobacteria</taxon>
        <taxon>Hyphomicrobiales</taxon>
        <taxon>Phyllobacteriaceae</taxon>
        <taxon>Mesorhizobium</taxon>
    </lineage>
</organism>